<evidence type="ECO:0000313" key="2">
    <source>
        <dbReference type="EMBL" id="XBS07950.1"/>
    </source>
</evidence>
<evidence type="ECO:0008006" key="3">
    <source>
        <dbReference type="Google" id="ProtNLM"/>
    </source>
</evidence>
<evidence type="ECO:0000256" key="1">
    <source>
        <dbReference type="SAM" id="Phobius"/>
    </source>
</evidence>
<keyword evidence="1" id="KW-0472">Membrane</keyword>
<dbReference type="AlphaFoldDB" id="A0AAU7NK03"/>
<dbReference type="RefSeq" id="WP_002833363.1">
    <property type="nucleotide sequence ID" value="NZ_CP157400.1"/>
</dbReference>
<reference evidence="2" key="2">
    <citation type="submission" date="2024-05" db="EMBL/GenBank/DDBJ databases">
        <authorList>
            <person name="Chen H."/>
        </authorList>
    </citation>
    <scope>NUCLEOTIDE SEQUENCE</scope>
    <source>
        <strain evidence="2">CGMCC 7049</strain>
    </source>
</reference>
<proteinExistence type="predicted"/>
<accession>A0AAU7NK03</accession>
<dbReference type="EMBL" id="CP157400">
    <property type="protein sequence ID" value="XBS07950.1"/>
    <property type="molecule type" value="Genomic_DNA"/>
</dbReference>
<feature type="transmembrane region" description="Helical" evidence="1">
    <location>
        <begin position="12"/>
        <end position="31"/>
    </location>
</feature>
<keyword evidence="1" id="KW-0812">Transmembrane</keyword>
<name>A0AAU7NK03_PEDPE</name>
<reference evidence="2" key="1">
    <citation type="submission" date="2014-02" db="EMBL/GenBank/DDBJ databases">
        <authorList>
            <person name="Zhao D."/>
            <person name="Dong X."/>
            <person name="Li Y."/>
            <person name="Lv L."/>
            <person name="Zhao D."/>
            <person name="Gao Y."/>
            <person name="Wang Y."/>
            <person name="Li Y."/>
        </authorList>
    </citation>
    <scope>NUCLEOTIDE SEQUENCE</scope>
    <source>
        <strain evidence="2">CGMCC 7049</strain>
    </source>
</reference>
<keyword evidence="1" id="KW-1133">Transmembrane helix</keyword>
<protein>
    <recommendedName>
        <fullName evidence="3">Secreted protein</fullName>
    </recommendedName>
</protein>
<sequence length="178" mass="19785">MEKLNSEFIKKYKKIIIGAIIVLLGIIFYTYHQHNQVSQVIKNHTYKVMVTGPDKSGDTVKQCGVLIFADNTYKEGSDLDEDFSDLSDLIDSARENDSSSYTAAKNSITLSSGYSDDTPSHGDIAHLKNLKSSKGGKIITGDITYKYEDDSAVDENAYEYNNITTKTAHATIQLEQIK</sequence>
<gene>
    <name evidence="2" type="ORF">BB06_06910</name>
</gene>
<organism evidence="2">
    <name type="scientific">Pediococcus pentosaceus CGMCC 7049</name>
    <dbReference type="NCBI Taxonomy" id="1460385"/>
    <lineage>
        <taxon>Bacteria</taxon>
        <taxon>Bacillati</taxon>
        <taxon>Bacillota</taxon>
        <taxon>Bacilli</taxon>
        <taxon>Lactobacillales</taxon>
        <taxon>Lactobacillaceae</taxon>
        <taxon>Pediococcus</taxon>
    </lineage>
</organism>